<dbReference type="FunFam" id="1.20.1250.20:FF:000503">
    <property type="entry name" value="Drug resistance transporter, EmrB/QacA subfamily"/>
    <property type="match status" value="1"/>
</dbReference>
<dbReference type="PROSITE" id="PS50850">
    <property type="entry name" value="MFS"/>
    <property type="match status" value="1"/>
</dbReference>
<dbReference type="GO" id="GO:0022857">
    <property type="term" value="F:transmembrane transporter activity"/>
    <property type="evidence" value="ECO:0007669"/>
    <property type="project" value="InterPro"/>
</dbReference>
<keyword evidence="3 7" id="KW-0812">Transmembrane</keyword>
<feature type="transmembrane region" description="Helical" evidence="7">
    <location>
        <begin position="122"/>
        <end position="144"/>
    </location>
</feature>
<feature type="transmembrane region" description="Helical" evidence="7">
    <location>
        <begin position="209"/>
        <end position="226"/>
    </location>
</feature>
<dbReference type="Pfam" id="PF07690">
    <property type="entry name" value="MFS_1"/>
    <property type="match status" value="1"/>
</dbReference>
<feature type="transmembrane region" description="Helical" evidence="7">
    <location>
        <begin position="419"/>
        <end position="439"/>
    </location>
</feature>
<evidence type="ECO:0000256" key="3">
    <source>
        <dbReference type="ARBA" id="ARBA00022692"/>
    </source>
</evidence>
<organism evidence="9 10">
    <name type="scientific">Methanosuratincola subterraneus</name>
    <dbReference type="NCBI Taxonomy" id="2593994"/>
    <lineage>
        <taxon>Archaea</taxon>
        <taxon>Thermoproteota</taxon>
        <taxon>Methanosuratincolia</taxon>
        <taxon>Candidatus Methanomethylicales</taxon>
        <taxon>Candidatus Methanomethylicaceae</taxon>
        <taxon>Candidatus Methanosuratincola (ex Vanwonterghem et al. 2016)</taxon>
    </lineage>
</organism>
<evidence type="ECO:0000313" key="10">
    <source>
        <dbReference type="Proteomes" id="UP000288215"/>
    </source>
</evidence>
<feature type="transmembrane region" description="Helical" evidence="7">
    <location>
        <begin position="247"/>
        <end position="272"/>
    </location>
</feature>
<evidence type="ECO:0000256" key="4">
    <source>
        <dbReference type="ARBA" id="ARBA00022989"/>
    </source>
</evidence>
<keyword evidence="2" id="KW-0813">Transport</keyword>
<dbReference type="Gene3D" id="1.20.1250.20">
    <property type="entry name" value="MFS general substrate transporter like domains"/>
    <property type="match status" value="1"/>
</dbReference>
<proteinExistence type="predicted"/>
<reference evidence="9 10" key="1">
    <citation type="submission" date="2018-12" db="EMBL/GenBank/DDBJ databases">
        <title>The complete genome of the methanogenic archaea of the candidate phylum Verstraetearchaeota, obtained from the metagenome of underground thermal water.</title>
        <authorList>
            <person name="Kadnikov V.V."/>
            <person name="Mardanov A.V."/>
            <person name="Beletsky A.V."/>
            <person name="Karnachuk O.V."/>
            <person name="Ravin N.V."/>
        </authorList>
    </citation>
    <scope>NUCLEOTIDE SEQUENCE [LARGE SCALE GENOMIC DNA]</scope>
    <source>
        <strain evidence="9">Ch88</strain>
    </source>
</reference>
<comment type="subcellular location">
    <subcellularLocation>
        <location evidence="1">Membrane</location>
        <topology evidence="1">Multi-pass membrane protein</topology>
    </subcellularLocation>
</comment>
<feature type="domain" description="Major facilitator superfamily (MFS) profile" evidence="8">
    <location>
        <begin position="1"/>
        <end position="445"/>
    </location>
</feature>
<evidence type="ECO:0000256" key="1">
    <source>
        <dbReference type="ARBA" id="ARBA00004141"/>
    </source>
</evidence>
<feature type="transmembrane region" description="Helical" evidence="7">
    <location>
        <begin position="87"/>
        <end position="110"/>
    </location>
</feature>
<dbReference type="Proteomes" id="UP000288215">
    <property type="component" value="Unassembled WGS sequence"/>
</dbReference>
<feature type="transmembrane region" description="Helical" evidence="7">
    <location>
        <begin position="313"/>
        <end position="332"/>
    </location>
</feature>
<sequence length="470" mass="49333">MATLATFVTPFSMAAVSIALPAIGAEFGMDTILMGWVSTSFLLSSAAFLVIFGRLADIHGRKRIFTCGAIIFAAASFAISLSPSPDFLIFMRIVQGVGGSMIATTSVALITSVFPPGERGKALGINSAAVYTGLSAGPFLGGLLTQQLGWRSIFLVIVPLMALVLLLISTSMRGEWREAKGESFDFVGSAIYGFMLVSTIYGFSILPSYAGGVLLAAGIIGLVAFIRYESSARSPVLDMSLFRGNRVFTFSNLAALINYASTSAITFLMSLYLQYVRGLDPQGAGLILLSQPIVQALLSPIAGRLSDRVEPRLISSAGMAIISAGLFSLATISTETPQLLIVANLAALGFGFALFITPNTNAIMSAVEKKYLGVASGTLATMRQVGQTLSMGFAMMVLAVYVGPVQITPPLYPAFMSSLTTIFVFFALLCIVGMAASLARGKVLNNKGLQNGKPEPLGNGKPASATTNPK</sequence>
<feature type="transmembrane region" description="Helical" evidence="7">
    <location>
        <begin position="284"/>
        <end position="301"/>
    </location>
</feature>
<keyword evidence="5 7" id="KW-0472">Membrane</keyword>
<dbReference type="InterPro" id="IPR011701">
    <property type="entry name" value="MFS"/>
</dbReference>
<protein>
    <submittedName>
        <fullName evidence="9">Putative MFS-type transporter</fullName>
    </submittedName>
</protein>
<dbReference type="SUPFAM" id="SSF103473">
    <property type="entry name" value="MFS general substrate transporter"/>
    <property type="match status" value="1"/>
</dbReference>
<accession>A0A3S3RES8</accession>
<evidence type="ECO:0000259" key="8">
    <source>
        <dbReference type="PROSITE" id="PS50850"/>
    </source>
</evidence>
<feature type="transmembrane region" description="Helical" evidence="7">
    <location>
        <begin position="150"/>
        <end position="172"/>
    </location>
</feature>
<feature type="transmembrane region" description="Helical" evidence="7">
    <location>
        <begin position="64"/>
        <end position="81"/>
    </location>
</feature>
<feature type="transmembrane region" description="Helical" evidence="7">
    <location>
        <begin position="31"/>
        <end position="52"/>
    </location>
</feature>
<feature type="transmembrane region" description="Helical" evidence="7">
    <location>
        <begin position="338"/>
        <end position="356"/>
    </location>
</feature>
<dbReference type="AlphaFoldDB" id="A0A3S3RES8"/>
<dbReference type="PANTHER" id="PTHR42718">
    <property type="entry name" value="MAJOR FACILITATOR SUPERFAMILY MULTIDRUG TRANSPORTER MFSC"/>
    <property type="match status" value="1"/>
</dbReference>
<feature type="transmembrane region" description="Helical" evidence="7">
    <location>
        <begin position="184"/>
        <end position="203"/>
    </location>
</feature>
<name>A0A3S3RES8_METS7</name>
<evidence type="ECO:0000256" key="2">
    <source>
        <dbReference type="ARBA" id="ARBA00022448"/>
    </source>
</evidence>
<dbReference type="PANTHER" id="PTHR42718:SF9">
    <property type="entry name" value="MAJOR FACILITATOR SUPERFAMILY MULTIDRUG TRANSPORTER MFSC"/>
    <property type="match status" value="1"/>
</dbReference>
<dbReference type="GO" id="GO:0016020">
    <property type="term" value="C:membrane"/>
    <property type="evidence" value="ECO:0007669"/>
    <property type="project" value="UniProtKB-SubCell"/>
</dbReference>
<feature type="region of interest" description="Disordered" evidence="6">
    <location>
        <begin position="449"/>
        <end position="470"/>
    </location>
</feature>
<dbReference type="PRINTS" id="PR01036">
    <property type="entry name" value="TCRTETB"/>
</dbReference>
<evidence type="ECO:0000313" key="9">
    <source>
        <dbReference type="EMBL" id="RWX73679.1"/>
    </source>
</evidence>
<evidence type="ECO:0000256" key="7">
    <source>
        <dbReference type="SAM" id="Phobius"/>
    </source>
</evidence>
<comment type="caution">
    <text evidence="9">The sequence shown here is derived from an EMBL/GenBank/DDBJ whole genome shotgun (WGS) entry which is preliminary data.</text>
</comment>
<gene>
    <name evidence="9" type="ORF">Metus_0458</name>
</gene>
<dbReference type="InterPro" id="IPR020846">
    <property type="entry name" value="MFS_dom"/>
</dbReference>
<evidence type="ECO:0000256" key="5">
    <source>
        <dbReference type="ARBA" id="ARBA00023136"/>
    </source>
</evidence>
<dbReference type="Gene3D" id="1.20.1720.10">
    <property type="entry name" value="Multidrug resistance protein D"/>
    <property type="match status" value="1"/>
</dbReference>
<evidence type="ECO:0000256" key="6">
    <source>
        <dbReference type="SAM" id="MobiDB-lite"/>
    </source>
</evidence>
<dbReference type="InterPro" id="IPR036259">
    <property type="entry name" value="MFS_trans_sf"/>
</dbReference>
<feature type="transmembrane region" description="Helical" evidence="7">
    <location>
        <begin position="389"/>
        <end position="407"/>
    </location>
</feature>
<dbReference type="CDD" id="cd17321">
    <property type="entry name" value="MFS_MMR_MDR_like"/>
    <property type="match status" value="1"/>
</dbReference>
<dbReference type="EMBL" id="RXGA01000002">
    <property type="protein sequence ID" value="RWX73679.1"/>
    <property type="molecule type" value="Genomic_DNA"/>
</dbReference>
<keyword evidence="4 7" id="KW-1133">Transmembrane helix</keyword>